<dbReference type="AlphaFoldDB" id="A0A151GVG4"/>
<organism evidence="1 2">
    <name type="scientific">Drechmeria coniospora</name>
    <name type="common">Nematophagous fungus</name>
    <name type="synonym">Meria coniospora</name>
    <dbReference type="NCBI Taxonomy" id="98403"/>
    <lineage>
        <taxon>Eukaryota</taxon>
        <taxon>Fungi</taxon>
        <taxon>Dikarya</taxon>
        <taxon>Ascomycota</taxon>
        <taxon>Pezizomycotina</taxon>
        <taxon>Sordariomycetes</taxon>
        <taxon>Hypocreomycetidae</taxon>
        <taxon>Hypocreales</taxon>
        <taxon>Ophiocordycipitaceae</taxon>
        <taxon>Drechmeria</taxon>
    </lineage>
</organism>
<protein>
    <submittedName>
        <fullName evidence="1">Uncharacterized protein</fullName>
    </submittedName>
</protein>
<dbReference type="Proteomes" id="UP000076580">
    <property type="component" value="Chromosome 01"/>
</dbReference>
<gene>
    <name evidence="1" type="ORF">DCS_02248</name>
</gene>
<dbReference type="RefSeq" id="XP_040660459.1">
    <property type="nucleotide sequence ID" value="XM_040799576.1"/>
</dbReference>
<dbReference type="STRING" id="98403.A0A151GVG4"/>
<comment type="caution">
    <text evidence="1">The sequence shown here is derived from an EMBL/GenBank/DDBJ whole genome shotgun (WGS) entry which is preliminary data.</text>
</comment>
<proteinExistence type="predicted"/>
<reference evidence="1 2" key="1">
    <citation type="journal article" date="2016" name="Sci. Rep.">
        <title>Insights into Adaptations to a Near-Obligate Nematode Endoparasitic Lifestyle from the Finished Genome of Drechmeria coniospora.</title>
        <authorList>
            <person name="Zhang L."/>
            <person name="Zhou Z."/>
            <person name="Guo Q."/>
            <person name="Fokkens L."/>
            <person name="Miskei M."/>
            <person name="Pocsi I."/>
            <person name="Zhang W."/>
            <person name="Chen M."/>
            <person name="Wang L."/>
            <person name="Sun Y."/>
            <person name="Donzelli B.G."/>
            <person name="Gibson D.M."/>
            <person name="Nelson D.R."/>
            <person name="Luo J.G."/>
            <person name="Rep M."/>
            <person name="Liu H."/>
            <person name="Yang S."/>
            <person name="Wang J."/>
            <person name="Krasnoff S.B."/>
            <person name="Xu Y."/>
            <person name="Molnar I."/>
            <person name="Lin M."/>
        </authorList>
    </citation>
    <scope>NUCLEOTIDE SEQUENCE [LARGE SCALE GENOMIC DNA]</scope>
    <source>
        <strain evidence="1 2">ARSEF 6962</strain>
    </source>
</reference>
<sequence>MPGQTQIFTSIPDQLIELVSDRLPTSITLLRRLQFAVRENGATANTRIIVASDTGNLGDGTLKPRIFTAVHADLSPRAPISLFMYSTLEDKSREMIAGDREEHEAQVSEVVNALIRLRSQFDPEGNYPTSVLLGSVHEDVGAILIKLGRVLPQHLYEKWLFRVQDIPPTDLQLPRGMHWGSATAADCKLAVSRSNIPRTAYETTPFETMRES</sequence>
<name>A0A151GVG4_DRECN</name>
<accession>A0A151GVG4</accession>
<dbReference type="EMBL" id="LAYC01000001">
    <property type="protein sequence ID" value="KYK61107.1"/>
    <property type="molecule type" value="Genomic_DNA"/>
</dbReference>
<dbReference type="InParanoid" id="A0A151GVG4"/>
<evidence type="ECO:0000313" key="1">
    <source>
        <dbReference type="EMBL" id="KYK61107.1"/>
    </source>
</evidence>
<keyword evidence="2" id="KW-1185">Reference proteome</keyword>
<evidence type="ECO:0000313" key="2">
    <source>
        <dbReference type="Proteomes" id="UP000076580"/>
    </source>
</evidence>
<dbReference type="GeneID" id="63714891"/>